<keyword evidence="3" id="KW-1185">Reference proteome</keyword>
<gene>
    <name evidence="2" type="ORF">J2853_009700</name>
</gene>
<evidence type="ECO:0000313" key="2">
    <source>
        <dbReference type="EMBL" id="MDP9850404.1"/>
    </source>
</evidence>
<dbReference type="EMBL" id="JAUSQU010000003">
    <property type="protein sequence ID" value="MDP9850404.1"/>
    <property type="molecule type" value="Genomic_DNA"/>
</dbReference>
<protein>
    <submittedName>
        <fullName evidence="2">Uncharacterized protein</fullName>
    </submittedName>
</protein>
<proteinExistence type="predicted"/>
<feature type="region of interest" description="Disordered" evidence="1">
    <location>
        <begin position="1"/>
        <end position="25"/>
    </location>
</feature>
<reference evidence="2 3" key="1">
    <citation type="submission" date="2023-07" db="EMBL/GenBank/DDBJ databases">
        <title>Sequencing the genomes of 1000 actinobacteria strains.</title>
        <authorList>
            <person name="Klenk H.-P."/>
        </authorList>
    </citation>
    <scope>NUCLEOTIDE SEQUENCE [LARGE SCALE GENOMIC DNA]</scope>
    <source>
        <strain evidence="2 3">DSM 46740</strain>
    </source>
</reference>
<accession>A0ABT9QWS4</accession>
<evidence type="ECO:0000256" key="1">
    <source>
        <dbReference type="SAM" id="MobiDB-lite"/>
    </source>
</evidence>
<evidence type="ECO:0000313" key="3">
    <source>
        <dbReference type="Proteomes" id="UP001225356"/>
    </source>
</evidence>
<sequence length="45" mass="4573">MPPRARAMSGSRYGSGAPAERVGAHGYQTGNITELQAAGLANQAT</sequence>
<name>A0ABT9QWS4_9ACTN</name>
<comment type="caution">
    <text evidence="2">The sequence shown here is derived from an EMBL/GenBank/DDBJ whole genome shotgun (WGS) entry which is preliminary data.</text>
</comment>
<dbReference type="Proteomes" id="UP001225356">
    <property type="component" value="Unassembled WGS sequence"/>
</dbReference>
<organism evidence="2 3">
    <name type="scientific">Streptosporangium lutulentum</name>
    <dbReference type="NCBI Taxonomy" id="1461250"/>
    <lineage>
        <taxon>Bacteria</taxon>
        <taxon>Bacillati</taxon>
        <taxon>Actinomycetota</taxon>
        <taxon>Actinomycetes</taxon>
        <taxon>Streptosporangiales</taxon>
        <taxon>Streptosporangiaceae</taxon>
        <taxon>Streptosporangium</taxon>
    </lineage>
</organism>